<dbReference type="Proteomes" id="UP000242501">
    <property type="component" value="Unassembled WGS sequence"/>
</dbReference>
<keyword evidence="3" id="KW-1185">Reference proteome</keyword>
<organism evidence="2 3">
    <name type="scientific">Acinetobacter boissieri</name>
    <dbReference type="NCBI Taxonomy" id="1219383"/>
    <lineage>
        <taxon>Bacteria</taxon>
        <taxon>Pseudomonadati</taxon>
        <taxon>Pseudomonadota</taxon>
        <taxon>Gammaproteobacteria</taxon>
        <taxon>Moraxellales</taxon>
        <taxon>Moraxellaceae</taxon>
        <taxon>Acinetobacter</taxon>
    </lineage>
</organism>
<evidence type="ECO:0000313" key="2">
    <source>
        <dbReference type="EMBL" id="SDC08953.1"/>
    </source>
</evidence>
<name>A0A1G6IRA1_9GAMM</name>
<dbReference type="STRING" id="1219383.SAMN05421733_1099"/>
<dbReference type="RefSeq" id="WP_092749125.1">
    <property type="nucleotide sequence ID" value="NZ_FMYL01000009.1"/>
</dbReference>
<evidence type="ECO:0000256" key="1">
    <source>
        <dbReference type="SAM" id="Coils"/>
    </source>
</evidence>
<gene>
    <name evidence="2" type="ORF">SAMN05421733_1099</name>
</gene>
<evidence type="ECO:0000313" key="3">
    <source>
        <dbReference type="Proteomes" id="UP000242501"/>
    </source>
</evidence>
<reference evidence="3" key="1">
    <citation type="submission" date="2016-09" db="EMBL/GenBank/DDBJ databases">
        <authorList>
            <person name="Varghese N."/>
            <person name="Submissions S."/>
        </authorList>
    </citation>
    <scope>NUCLEOTIDE SEQUENCE [LARGE SCALE GENOMIC DNA]</scope>
    <source>
        <strain evidence="3">ANC 4422</strain>
    </source>
</reference>
<protein>
    <submittedName>
        <fullName evidence="2">Uncharacterized protein</fullName>
    </submittedName>
</protein>
<dbReference type="AlphaFoldDB" id="A0A1G6IRA1"/>
<proteinExistence type="predicted"/>
<sequence length="81" mass="9758">MIDWKKEQKEFHKEFGSLDSWVGWKKRAELAYDEADALRAEINHLKQQLAEAHKSRIEFVEYHRHIEHIVANAEKSYESNY</sequence>
<feature type="coiled-coil region" evidence="1">
    <location>
        <begin position="28"/>
        <end position="55"/>
    </location>
</feature>
<accession>A0A1G6IRA1</accession>
<dbReference type="EMBL" id="FMYL01000009">
    <property type="protein sequence ID" value="SDC08953.1"/>
    <property type="molecule type" value="Genomic_DNA"/>
</dbReference>
<keyword evidence="1" id="KW-0175">Coiled coil</keyword>